<evidence type="ECO:0000256" key="1">
    <source>
        <dbReference type="SAM" id="MobiDB-lite"/>
    </source>
</evidence>
<dbReference type="GO" id="GO:0016301">
    <property type="term" value="F:kinase activity"/>
    <property type="evidence" value="ECO:0007669"/>
    <property type="project" value="UniProtKB-KW"/>
</dbReference>
<dbReference type="Pfam" id="PF15334">
    <property type="entry name" value="AIB"/>
    <property type="match status" value="1"/>
</dbReference>
<dbReference type="InterPro" id="IPR029286">
    <property type="entry name" value="AUNIP"/>
</dbReference>
<dbReference type="Proteomes" id="UP001652627">
    <property type="component" value="Chromosome 27"/>
</dbReference>
<gene>
    <name evidence="3" type="primary">AUNIP</name>
</gene>
<feature type="compositionally biased region" description="Polar residues" evidence="1">
    <location>
        <begin position="399"/>
        <end position="414"/>
    </location>
</feature>
<feature type="region of interest" description="Disordered" evidence="1">
    <location>
        <begin position="390"/>
        <end position="414"/>
    </location>
</feature>
<keyword evidence="2" id="KW-1185">Reference proteome</keyword>
<accession>A0A8B7IKE1</accession>
<dbReference type="GO" id="GO:0000922">
    <property type="term" value="C:spindle pole"/>
    <property type="evidence" value="ECO:0007669"/>
    <property type="project" value="TreeGrafter"/>
</dbReference>
<keyword evidence="3" id="KW-0808">Transferase</keyword>
<dbReference type="PANTHER" id="PTHR14526">
    <property type="entry name" value="AURORA KINASE A AND NINEIN-INTERACTING PROTEIN"/>
    <property type="match status" value="1"/>
</dbReference>
<dbReference type="OrthoDB" id="9946974at2759"/>
<name>A0A8B7IKE1_9AVES</name>
<feature type="compositionally biased region" description="Basic and acidic residues" evidence="1">
    <location>
        <begin position="269"/>
        <end position="281"/>
    </location>
</feature>
<dbReference type="RefSeq" id="XP_013798764.2">
    <property type="nucleotide sequence ID" value="XM_013943310.2"/>
</dbReference>
<keyword evidence="3" id="KW-0418">Kinase</keyword>
<dbReference type="GeneID" id="106485011"/>
<organism evidence="2 3">
    <name type="scientific">Apteryx mantelli</name>
    <name type="common">North Island brown kiwi</name>
    <dbReference type="NCBI Taxonomy" id="2696672"/>
    <lineage>
        <taxon>Eukaryota</taxon>
        <taxon>Metazoa</taxon>
        <taxon>Chordata</taxon>
        <taxon>Craniata</taxon>
        <taxon>Vertebrata</taxon>
        <taxon>Euteleostomi</taxon>
        <taxon>Archelosauria</taxon>
        <taxon>Archosauria</taxon>
        <taxon>Dinosauria</taxon>
        <taxon>Saurischia</taxon>
        <taxon>Theropoda</taxon>
        <taxon>Coelurosauria</taxon>
        <taxon>Aves</taxon>
        <taxon>Palaeognathae</taxon>
        <taxon>Apterygiformes</taxon>
        <taxon>Apterygidae</taxon>
        <taxon>Apteryx</taxon>
    </lineage>
</organism>
<feature type="region of interest" description="Disordered" evidence="1">
    <location>
        <begin position="335"/>
        <end position="361"/>
    </location>
</feature>
<dbReference type="AlphaFoldDB" id="A0A8B7IKE1"/>
<sequence length="447" mass="49966">MMACSSHLNSGLTQSEELLGLLAAPHLPQLLLMKTRPENAGRVRCRGSAMKRKRRGSPAQQAEACDVWLDTAKLKQRQVQSFLSKPKVSHRLLERNCDGYTSVSFTQTRAASLCTKQTTISAFFSTQTDEKDKENSRLSPLILNKEHKEKGIPLAASPVKTLMFPQIEEAQKQPFRAEDKKVQIIPQHIVQKALVLQTCLPDSLLEAESHSESEASCGGKEDFFLDFTQDSEGNPILAHRNAADLFAGEAVSASNITSRKRADSWMNEEGQRDPEEKKDGLDFQPRCGANQSKKPHQLPSSNNSLIDFSEPENINPAIKRDSIWAAGFYSSPKRTAKAQPLRECNQNTGGGSAKEEWDSKNRLSSPLKQLFTQDSQGNRVISHYCQKVRSPLKDKNSTRSRLTNSPYKDCSRNATNRNVSKLGEYQLDACYDLLFTQDSEGNRVIKH</sequence>
<dbReference type="KEGG" id="aam:106485011"/>
<proteinExistence type="predicted"/>
<protein>
    <submittedName>
        <fullName evidence="3">Aurora kinase A- and ninein-interacting protein</fullName>
    </submittedName>
</protein>
<evidence type="ECO:0000313" key="2">
    <source>
        <dbReference type="Proteomes" id="UP001652627"/>
    </source>
</evidence>
<reference evidence="3" key="1">
    <citation type="submission" date="2025-08" db="UniProtKB">
        <authorList>
            <consortium name="RefSeq"/>
        </authorList>
    </citation>
    <scope>IDENTIFICATION</scope>
    <source>
        <tissue evidence="3">Blood</tissue>
    </source>
</reference>
<dbReference type="CTD" id="79000"/>
<dbReference type="GO" id="GO:0005813">
    <property type="term" value="C:centrosome"/>
    <property type="evidence" value="ECO:0007669"/>
    <property type="project" value="TreeGrafter"/>
</dbReference>
<feature type="region of interest" description="Disordered" evidence="1">
    <location>
        <begin position="257"/>
        <end position="309"/>
    </location>
</feature>
<evidence type="ECO:0000313" key="3">
    <source>
        <dbReference type="RefSeq" id="XP_013798764.2"/>
    </source>
</evidence>
<dbReference type="PANTHER" id="PTHR14526:SF2">
    <property type="entry name" value="AURORA KINASE A AND NINEIN-INTERACTING PROTEIN"/>
    <property type="match status" value="1"/>
</dbReference>
<dbReference type="GO" id="GO:0007051">
    <property type="term" value="P:spindle organization"/>
    <property type="evidence" value="ECO:0007669"/>
    <property type="project" value="TreeGrafter"/>
</dbReference>